<evidence type="ECO:0000313" key="1">
    <source>
        <dbReference type="EMBL" id="ERJ61360.1"/>
    </source>
</evidence>
<dbReference type="RefSeq" id="WP_021068217.1">
    <property type="nucleotide sequence ID" value="NZ_ATDL01000001.1"/>
</dbReference>
<name>U2I1G3_9SPHI</name>
<organism evidence="1 2">
    <name type="scientific">Sphingobacterium paucimobilis HER1398</name>
    <dbReference type="NCBI Taxonomy" id="1346330"/>
    <lineage>
        <taxon>Bacteria</taxon>
        <taxon>Pseudomonadati</taxon>
        <taxon>Bacteroidota</taxon>
        <taxon>Sphingobacteriia</taxon>
        <taxon>Sphingobacteriales</taxon>
        <taxon>Sphingobacteriaceae</taxon>
        <taxon>Sphingobacterium</taxon>
    </lineage>
</organism>
<dbReference type="Proteomes" id="UP000016584">
    <property type="component" value="Unassembled WGS sequence"/>
</dbReference>
<reference evidence="1 2" key="1">
    <citation type="journal article" date="2013" name="Genome Announc.">
        <title>The Draft Genome Sequence of Sphingomonas paucimobilis Strain HER1398 (Proteobacteria), Host to the Giant PAU Phage, Indicates That It Is a Member of the Genus Sphingobacterium (Bacteroidetes).</title>
        <authorList>
            <person name="White R.A.III."/>
            <person name="Suttle C.A."/>
        </authorList>
    </citation>
    <scope>NUCLEOTIDE SEQUENCE [LARGE SCALE GENOMIC DNA]</scope>
    <source>
        <strain evidence="1 2">HER1398</strain>
    </source>
</reference>
<sequence length="41" mass="4588">MAEKNFELVETIAKQHPHSTDAGALDGIVFIMRKTQQPDGY</sequence>
<evidence type="ECO:0000313" key="2">
    <source>
        <dbReference type="Proteomes" id="UP000016584"/>
    </source>
</evidence>
<dbReference type="STRING" id="1346330.M472_21630"/>
<comment type="caution">
    <text evidence="1">The sequence shown here is derived from an EMBL/GenBank/DDBJ whole genome shotgun (WGS) entry which is preliminary data.</text>
</comment>
<protein>
    <submittedName>
        <fullName evidence="1">Uncharacterized protein</fullName>
    </submittedName>
</protein>
<proteinExistence type="predicted"/>
<keyword evidence="2" id="KW-1185">Reference proteome</keyword>
<dbReference type="PATRIC" id="fig|1346330.5.peg.16"/>
<accession>U2I1G3</accession>
<dbReference type="EMBL" id="ATDL01000001">
    <property type="protein sequence ID" value="ERJ61360.1"/>
    <property type="molecule type" value="Genomic_DNA"/>
</dbReference>
<dbReference type="AlphaFoldDB" id="U2I1G3"/>
<gene>
    <name evidence="1" type="ORF">M472_21630</name>
</gene>